<name>A0A1G2C7B8_9BACT</name>
<dbReference type="Gene3D" id="1.10.3290.10">
    <property type="entry name" value="Fido-like domain"/>
    <property type="match status" value="1"/>
</dbReference>
<dbReference type="InterPro" id="IPR026287">
    <property type="entry name" value="SoFic-like"/>
</dbReference>
<dbReference type="STRING" id="1798644.A2122_01900"/>
<keyword evidence="1" id="KW-0067">ATP-binding</keyword>
<evidence type="ECO:0000256" key="2">
    <source>
        <dbReference type="PIRSR" id="PIRSR640198-1"/>
    </source>
</evidence>
<feature type="domain" description="Fido" evidence="4">
    <location>
        <begin position="122"/>
        <end position="272"/>
    </location>
</feature>
<evidence type="ECO:0000259" key="4">
    <source>
        <dbReference type="PROSITE" id="PS51459"/>
    </source>
</evidence>
<dbReference type="SUPFAM" id="SSF140931">
    <property type="entry name" value="Fic-like"/>
    <property type="match status" value="1"/>
</dbReference>
<dbReference type="InterPro" id="IPR036597">
    <property type="entry name" value="Fido-like_dom_sf"/>
</dbReference>
<feature type="binding site" evidence="1">
    <location>
        <position position="250"/>
    </location>
    <ligand>
        <name>ATP</name>
        <dbReference type="ChEBI" id="CHEBI:30616"/>
    </ligand>
</feature>
<feature type="binding site" evidence="1">
    <location>
        <position position="76"/>
    </location>
    <ligand>
        <name>ATP</name>
        <dbReference type="ChEBI" id="CHEBI:30616"/>
    </ligand>
</feature>
<dbReference type="Proteomes" id="UP000176648">
    <property type="component" value="Unassembled WGS sequence"/>
</dbReference>
<evidence type="ECO:0000313" key="6">
    <source>
        <dbReference type="Proteomes" id="UP000176648"/>
    </source>
</evidence>
<sequence>MKLGEFIQQPQGFKAFFPGKFPPAGSFEFSKLTEQLHARAALMVGKLDGITQLLPDVDLFIFMYARKEAALSSEIEGTKATMSDAIRAEVEMTSDLPKDVDRILHYIKAMNQGLRRLESLPLSIRLIREVHKTLLENTGDAPGKTPGEFRITQNWIGGASPATARFVPPPAQEMKRALSDWERFLHEKDDLTPLIKTALMHAQFETIHPFLDGNGRVGRLLITFYLCHQDILERPVLYISEFFKKHREAYFDLLEGYHNRGEIEPWVNFFLEGVANVSQGAVETAKKINVLREEDMAKIHAIGGLRAKSGMVVLRKLYELPIINVRKVEEWTGLSRPAANGLVKVLVEEGILEQRNRRTKYGRDFEYKKYLKLFTDETK</sequence>
<dbReference type="AlphaFoldDB" id="A0A1G2C7B8"/>
<dbReference type="Pfam" id="PF13784">
    <property type="entry name" value="Fic_N"/>
    <property type="match status" value="1"/>
</dbReference>
<feature type="active site" evidence="2">
    <location>
        <position position="208"/>
    </location>
</feature>
<reference evidence="5 6" key="1">
    <citation type="journal article" date="2016" name="Nat. Commun.">
        <title>Thousands of microbial genomes shed light on interconnected biogeochemical processes in an aquifer system.</title>
        <authorList>
            <person name="Anantharaman K."/>
            <person name="Brown C.T."/>
            <person name="Hug L.A."/>
            <person name="Sharon I."/>
            <person name="Castelle C.J."/>
            <person name="Probst A.J."/>
            <person name="Thomas B.C."/>
            <person name="Singh A."/>
            <person name="Wilkins M.J."/>
            <person name="Karaoz U."/>
            <person name="Brodie E.L."/>
            <person name="Williams K.H."/>
            <person name="Hubbard S.S."/>
            <person name="Banfield J.F."/>
        </authorList>
    </citation>
    <scope>NUCLEOTIDE SEQUENCE [LARGE SCALE GENOMIC DNA]</scope>
</reference>
<gene>
    <name evidence="5" type="ORF">A2122_01900</name>
</gene>
<accession>A0A1G2C7B8</accession>
<evidence type="ECO:0000313" key="5">
    <source>
        <dbReference type="EMBL" id="OGY97302.1"/>
    </source>
</evidence>
<organism evidence="5 6">
    <name type="scientific">Candidatus Liptonbacteria bacterium GWB1_49_6</name>
    <dbReference type="NCBI Taxonomy" id="1798644"/>
    <lineage>
        <taxon>Bacteria</taxon>
        <taxon>Candidatus Liptoniibacteriota</taxon>
    </lineage>
</organism>
<evidence type="ECO:0000256" key="1">
    <source>
        <dbReference type="PIRSR" id="PIRSR038925-1"/>
    </source>
</evidence>
<feature type="binding site" evidence="1">
    <location>
        <position position="208"/>
    </location>
    <ligand>
        <name>ATP</name>
        <dbReference type="ChEBI" id="CHEBI:30616"/>
    </ligand>
</feature>
<feature type="binding site" evidence="3">
    <location>
        <begin position="212"/>
        <end position="219"/>
    </location>
    <ligand>
        <name>ATP</name>
        <dbReference type="ChEBI" id="CHEBI:30616"/>
    </ligand>
</feature>
<proteinExistence type="predicted"/>
<dbReference type="InterPro" id="IPR025758">
    <property type="entry name" value="Fic/DOC_N"/>
</dbReference>
<dbReference type="InterPro" id="IPR040198">
    <property type="entry name" value="Fido_containing"/>
</dbReference>
<dbReference type="InterPro" id="IPR003812">
    <property type="entry name" value="Fido"/>
</dbReference>
<comment type="caution">
    <text evidence="5">The sequence shown here is derived from an EMBL/GenBank/DDBJ whole genome shotgun (WGS) entry which is preliminary data.</text>
</comment>
<evidence type="ECO:0000256" key="3">
    <source>
        <dbReference type="PIRSR" id="PIRSR640198-2"/>
    </source>
</evidence>
<dbReference type="PROSITE" id="PS51459">
    <property type="entry name" value="FIDO"/>
    <property type="match status" value="1"/>
</dbReference>
<feature type="binding site" evidence="3">
    <location>
        <position position="259"/>
    </location>
    <ligand>
        <name>ATP</name>
        <dbReference type="ChEBI" id="CHEBI:30616"/>
    </ligand>
</feature>
<dbReference type="PIRSF" id="PIRSF038925">
    <property type="entry name" value="AMP-prot_trans"/>
    <property type="match status" value="1"/>
</dbReference>
<keyword evidence="1" id="KW-0547">Nucleotide-binding</keyword>
<dbReference type="Pfam" id="PF02661">
    <property type="entry name" value="Fic"/>
    <property type="match status" value="1"/>
</dbReference>
<dbReference type="PANTHER" id="PTHR13504:SF38">
    <property type="entry name" value="FIDO DOMAIN-CONTAINING PROTEIN"/>
    <property type="match status" value="1"/>
</dbReference>
<dbReference type="PANTHER" id="PTHR13504">
    <property type="entry name" value="FIDO DOMAIN-CONTAINING PROTEIN DDB_G0283145"/>
    <property type="match status" value="1"/>
</dbReference>
<feature type="binding site" evidence="1">
    <location>
        <begin position="213"/>
        <end position="219"/>
    </location>
    <ligand>
        <name>ATP</name>
        <dbReference type="ChEBI" id="CHEBI:30616"/>
    </ligand>
</feature>
<dbReference type="GO" id="GO:0005524">
    <property type="term" value="F:ATP binding"/>
    <property type="evidence" value="ECO:0007669"/>
    <property type="project" value="UniProtKB-KW"/>
</dbReference>
<protein>
    <recommendedName>
        <fullName evidence="4">Fido domain-containing protein</fullName>
    </recommendedName>
</protein>
<dbReference type="EMBL" id="MHKU01000003">
    <property type="protein sequence ID" value="OGY97302.1"/>
    <property type="molecule type" value="Genomic_DNA"/>
</dbReference>